<accession>A0A854QHF1</accession>
<dbReference type="EMBL" id="AMKT01000028">
    <property type="protein sequence ID" value="OXG25029.1"/>
    <property type="molecule type" value="Genomic_DNA"/>
</dbReference>
<sequence>MPRRPARCCRSSFNISEKVWEVPVELRRSRTEKEISEPSGYRPVPPHAVPDPLQQPQRSPSVPSGLETPIGPSLFVQEQSMLLTRRRIQENTGLLDQAYGDYVSEIDGDSDSADSGGDKDTPMQNA</sequence>
<feature type="region of interest" description="Disordered" evidence="1">
    <location>
        <begin position="26"/>
        <end position="71"/>
    </location>
</feature>
<proteinExistence type="predicted"/>
<gene>
    <name evidence="2" type="ORF">C361_02030</name>
</gene>
<dbReference type="Proteomes" id="UP000199727">
    <property type="component" value="Unassembled WGS sequence"/>
</dbReference>
<feature type="compositionally biased region" description="Basic and acidic residues" evidence="1">
    <location>
        <begin position="116"/>
        <end position="126"/>
    </location>
</feature>
<comment type="caution">
    <text evidence="2">The sequence shown here is derived from an EMBL/GenBank/DDBJ whole genome shotgun (WGS) entry which is preliminary data.</text>
</comment>
<feature type="compositionally biased region" description="Basic and acidic residues" evidence="1">
    <location>
        <begin position="26"/>
        <end position="36"/>
    </location>
</feature>
<feature type="region of interest" description="Disordered" evidence="1">
    <location>
        <begin position="104"/>
        <end position="126"/>
    </location>
</feature>
<protein>
    <submittedName>
        <fullName evidence="2">Uncharacterized protein</fullName>
    </submittedName>
</protein>
<reference evidence="2 3" key="1">
    <citation type="submission" date="2017-06" db="EMBL/GenBank/DDBJ databases">
        <title>Global population genomics of the pathogenic fungus Cryptococcus neoformans var. grubii.</title>
        <authorList>
            <person name="Cuomo C."/>
            <person name="Litvintseva A."/>
            <person name="Chen Y."/>
            <person name="Young S."/>
            <person name="Zeng Q."/>
            <person name="Chapman S."/>
            <person name="Gujja S."/>
            <person name="Saif S."/>
            <person name="Birren B."/>
        </authorList>
    </citation>
    <scope>NUCLEOTIDE SEQUENCE [LARGE SCALE GENOMIC DNA]</scope>
    <source>
        <strain evidence="2 3">Tu259-1</strain>
    </source>
</reference>
<name>A0A854QHF1_CRYNE</name>
<evidence type="ECO:0000313" key="3">
    <source>
        <dbReference type="Proteomes" id="UP000199727"/>
    </source>
</evidence>
<organism evidence="2 3">
    <name type="scientific">Cryptococcus neoformans Tu259-1</name>
    <dbReference type="NCBI Taxonomy" id="1230072"/>
    <lineage>
        <taxon>Eukaryota</taxon>
        <taxon>Fungi</taxon>
        <taxon>Dikarya</taxon>
        <taxon>Basidiomycota</taxon>
        <taxon>Agaricomycotina</taxon>
        <taxon>Tremellomycetes</taxon>
        <taxon>Tremellales</taxon>
        <taxon>Cryptococcaceae</taxon>
        <taxon>Cryptococcus</taxon>
        <taxon>Cryptococcus neoformans species complex</taxon>
    </lineage>
</organism>
<evidence type="ECO:0000256" key="1">
    <source>
        <dbReference type="SAM" id="MobiDB-lite"/>
    </source>
</evidence>
<dbReference type="AlphaFoldDB" id="A0A854QHF1"/>
<evidence type="ECO:0000313" key="2">
    <source>
        <dbReference type="EMBL" id="OXG25029.1"/>
    </source>
</evidence>